<gene>
    <name evidence="2" type="ORF">DWX70_01155</name>
</gene>
<sequence length="166" mass="19004">MNSSFVIILLSFAILIAYVVYSLVTLKVIPESLSETYYRLNYKKKGLGRLFPITMFICAATLLPIWLDYSKDNFQWLVFLACSATFFVAVTPNYYEGLERQVHYGAAVVCCISAILWTMLSGTWLIPIINFAFALGYMVLYNRKKQIVFLIEIATLFSVYISLLLQ</sequence>
<evidence type="ECO:0000313" key="2">
    <source>
        <dbReference type="EMBL" id="RGS88170.1"/>
    </source>
</evidence>
<keyword evidence="1" id="KW-1133">Transmembrane helix</keyword>
<feature type="transmembrane region" description="Helical" evidence="1">
    <location>
        <begin position="73"/>
        <end position="95"/>
    </location>
</feature>
<evidence type="ECO:0000256" key="1">
    <source>
        <dbReference type="SAM" id="Phobius"/>
    </source>
</evidence>
<feature type="transmembrane region" description="Helical" evidence="1">
    <location>
        <begin position="147"/>
        <end position="165"/>
    </location>
</feature>
<feature type="transmembrane region" description="Helical" evidence="1">
    <location>
        <begin position="102"/>
        <end position="118"/>
    </location>
</feature>
<keyword evidence="1" id="KW-0812">Transmembrane</keyword>
<keyword evidence="1" id="KW-0472">Membrane</keyword>
<reference evidence="2 3" key="1">
    <citation type="submission" date="2018-08" db="EMBL/GenBank/DDBJ databases">
        <title>A genome reference for cultivated species of the human gut microbiota.</title>
        <authorList>
            <person name="Zou Y."/>
            <person name="Xue W."/>
            <person name="Luo G."/>
        </authorList>
    </citation>
    <scope>NUCLEOTIDE SEQUENCE [LARGE SCALE GENOMIC DNA]</scope>
    <source>
        <strain evidence="2 3">AF20-9LB</strain>
    </source>
</reference>
<name>A0A395W4C1_BACOV</name>
<feature type="transmembrane region" description="Helical" evidence="1">
    <location>
        <begin position="124"/>
        <end position="140"/>
    </location>
</feature>
<proteinExistence type="predicted"/>
<dbReference type="EMBL" id="QRVZ01000001">
    <property type="protein sequence ID" value="RGS88170.1"/>
    <property type="molecule type" value="Genomic_DNA"/>
</dbReference>
<dbReference type="RefSeq" id="WP_147343565.1">
    <property type="nucleotide sequence ID" value="NZ_JAQDLI010000001.1"/>
</dbReference>
<dbReference type="Proteomes" id="UP000266492">
    <property type="component" value="Unassembled WGS sequence"/>
</dbReference>
<comment type="caution">
    <text evidence="2">The sequence shown here is derived from an EMBL/GenBank/DDBJ whole genome shotgun (WGS) entry which is preliminary data.</text>
</comment>
<feature type="transmembrane region" description="Helical" evidence="1">
    <location>
        <begin position="47"/>
        <end position="67"/>
    </location>
</feature>
<organism evidence="2 3">
    <name type="scientific">Bacteroides ovatus</name>
    <dbReference type="NCBI Taxonomy" id="28116"/>
    <lineage>
        <taxon>Bacteria</taxon>
        <taxon>Pseudomonadati</taxon>
        <taxon>Bacteroidota</taxon>
        <taxon>Bacteroidia</taxon>
        <taxon>Bacteroidales</taxon>
        <taxon>Bacteroidaceae</taxon>
        <taxon>Bacteroides</taxon>
    </lineage>
</organism>
<accession>A0A395W4C1</accession>
<dbReference type="AlphaFoldDB" id="A0A395W4C1"/>
<evidence type="ECO:0000313" key="3">
    <source>
        <dbReference type="Proteomes" id="UP000266492"/>
    </source>
</evidence>
<protein>
    <submittedName>
        <fullName evidence="2">Uncharacterized protein</fullName>
    </submittedName>
</protein>
<feature type="transmembrane region" description="Helical" evidence="1">
    <location>
        <begin position="6"/>
        <end position="26"/>
    </location>
</feature>